<dbReference type="GO" id="GO:0003700">
    <property type="term" value="F:DNA-binding transcription factor activity"/>
    <property type="evidence" value="ECO:0007669"/>
    <property type="project" value="InterPro"/>
</dbReference>
<accession>A0A7R9YC38</accession>
<dbReference type="PANTHER" id="PTHR10015:SF206">
    <property type="entry name" value="HSF-TYPE DNA-BINDING DOMAIN-CONTAINING PROTEIN"/>
    <property type="match status" value="1"/>
</dbReference>
<dbReference type="GO" id="GO:0005634">
    <property type="term" value="C:nucleus"/>
    <property type="evidence" value="ECO:0007669"/>
    <property type="project" value="UniProtKB-SubCell"/>
</dbReference>
<evidence type="ECO:0000256" key="5">
    <source>
        <dbReference type="SAM" id="MobiDB-lite"/>
    </source>
</evidence>
<evidence type="ECO:0000256" key="2">
    <source>
        <dbReference type="ARBA" id="ARBA00023125"/>
    </source>
</evidence>
<feature type="compositionally biased region" description="Polar residues" evidence="5">
    <location>
        <begin position="185"/>
        <end position="195"/>
    </location>
</feature>
<feature type="region of interest" description="Disordered" evidence="5">
    <location>
        <begin position="20"/>
        <end position="64"/>
    </location>
</feature>
<feature type="domain" description="HSF-type DNA-binding" evidence="6">
    <location>
        <begin position="83"/>
        <end position="177"/>
    </location>
</feature>
<sequence>MRSVAVSVAEVGHPVAPSSFSLSSGGKLAMGSDARVPSSNPMSLDTVGPSGSKRRGVNASRARKRRSTFLNAAEGRQKPGVGPQLSFLEKLVKMLEEESPEIVTWTSQGDSFVICDQQRFANEVLPKYFRSAKWNSFQRQLNLYNFYVHNKTFDRLVYANPLFRRGQVDMIRLIKRSPVKRKVESQNGIPISRTPSPFEHASNGNGLMAASGMGPQSHPNLLGLGSPVQSSPMQSSPIRAQPMAFAASASSYDGSDHLSMSSAETSDSASMDEADYEPSRKSMRYDLTSLRRSSSAPDLRGNDPEFGEEEAVSALLGLLGQKNASL</sequence>
<feature type="compositionally biased region" description="Low complexity" evidence="5">
    <location>
        <begin position="226"/>
        <end position="237"/>
    </location>
</feature>
<evidence type="ECO:0000259" key="6">
    <source>
        <dbReference type="SMART" id="SM00415"/>
    </source>
</evidence>
<reference evidence="7" key="1">
    <citation type="submission" date="2021-01" db="EMBL/GenBank/DDBJ databases">
        <authorList>
            <person name="Corre E."/>
            <person name="Pelletier E."/>
            <person name="Niang G."/>
            <person name="Scheremetjew M."/>
            <person name="Finn R."/>
            <person name="Kale V."/>
            <person name="Holt S."/>
            <person name="Cochrane G."/>
            <person name="Meng A."/>
            <person name="Brown T."/>
            <person name="Cohen L."/>
        </authorList>
    </citation>
    <scope>NUCLEOTIDE SEQUENCE</scope>
    <source>
        <strain evidence="7">CCMP2078</strain>
    </source>
</reference>
<dbReference type="Pfam" id="PF00447">
    <property type="entry name" value="HSF_DNA-bind"/>
    <property type="match status" value="1"/>
</dbReference>
<name>A0A7R9YC38_9STRA</name>
<dbReference type="GO" id="GO:0043565">
    <property type="term" value="F:sequence-specific DNA binding"/>
    <property type="evidence" value="ECO:0007669"/>
    <property type="project" value="InterPro"/>
</dbReference>
<dbReference type="PANTHER" id="PTHR10015">
    <property type="entry name" value="HEAT SHOCK TRANSCRIPTION FACTOR"/>
    <property type="match status" value="1"/>
</dbReference>
<organism evidence="7">
    <name type="scientific">Pinguiococcus pyrenoidosus</name>
    <dbReference type="NCBI Taxonomy" id="172671"/>
    <lineage>
        <taxon>Eukaryota</taxon>
        <taxon>Sar</taxon>
        <taxon>Stramenopiles</taxon>
        <taxon>Ochrophyta</taxon>
        <taxon>Pinguiophyceae</taxon>
        <taxon>Pinguiochrysidales</taxon>
        <taxon>Pinguiochrysidaceae</taxon>
        <taxon>Pinguiococcus</taxon>
    </lineage>
</organism>
<comment type="subcellular location">
    <subcellularLocation>
        <location evidence="1">Nucleus</location>
    </subcellularLocation>
</comment>
<dbReference type="AlphaFoldDB" id="A0A7R9YC38"/>
<dbReference type="SMART" id="SM00415">
    <property type="entry name" value="HSF"/>
    <property type="match status" value="1"/>
</dbReference>
<proteinExistence type="inferred from homology"/>
<evidence type="ECO:0000313" key="7">
    <source>
        <dbReference type="EMBL" id="CAD8258936.1"/>
    </source>
</evidence>
<keyword evidence="3" id="KW-0539">Nucleus</keyword>
<feature type="compositionally biased region" description="Basic residues" evidence="5">
    <location>
        <begin position="52"/>
        <end position="64"/>
    </location>
</feature>
<feature type="region of interest" description="Disordered" evidence="5">
    <location>
        <begin position="184"/>
        <end position="237"/>
    </location>
</feature>
<feature type="region of interest" description="Disordered" evidence="5">
    <location>
        <begin position="254"/>
        <end position="305"/>
    </location>
</feature>
<evidence type="ECO:0000256" key="1">
    <source>
        <dbReference type="ARBA" id="ARBA00004123"/>
    </source>
</evidence>
<dbReference type="EMBL" id="HBEA01011025">
    <property type="protein sequence ID" value="CAD8258936.1"/>
    <property type="molecule type" value="Transcribed_RNA"/>
</dbReference>
<dbReference type="InterPro" id="IPR036390">
    <property type="entry name" value="WH_DNA-bd_sf"/>
</dbReference>
<evidence type="ECO:0000256" key="4">
    <source>
        <dbReference type="RuleBase" id="RU004020"/>
    </source>
</evidence>
<dbReference type="InterPro" id="IPR036388">
    <property type="entry name" value="WH-like_DNA-bd_sf"/>
</dbReference>
<gene>
    <name evidence="7" type="ORF">PPYR1160_LOCUS8437</name>
</gene>
<feature type="compositionally biased region" description="Low complexity" evidence="5">
    <location>
        <begin position="259"/>
        <end position="269"/>
    </location>
</feature>
<dbReference type="InterPro" id="IPR000232">
    <property type="entry name" value="HSF_DNA-bd"/>
</dbReference>
<comment type="similarity">
    <text evidence="4">Belongs to the HSF family.</text>
</comment>
<dbReference type="Gene3D" id="1.10.10.10">
    <property type="entry name" value="Winged helix-like DNA-binding domain superfamily/Winged helix DNA-binding domain"/>
    <property type="match status" value="1"/>
</dbReference>
<keyword evidence="2" id="KW-0238">DNA-binding</keyword>
<protein>
    <recommendedName>
        <fullName evidence="6">HSF-type DNA-binding domain-containing protein</fullName>
    </recommendedName>
</protein>
<dbReference type="SUPFAM" id="SSF46785">
    <property type="entry name" value="Winged helix' DNA-binding domain"/>
    <property type="match status" value="1"/>
</dbReference>
<evidence type="ECO:0000256" key="3">
    <source>
        <dbReference type="ARBA" id="ARBA00023242"/>
    </source>
</evidence>